<organism evidence="7 8">
    <name type="scientific">Luteimonas salinisoli</name>
    <dbReference type="NCBI Taxonomy" id="2752307"/>
    <lineage>
        <taxon>Bacteria</taxon>
        <taxon>Pseudomonadati</taxon>
        <taxon>Pseudomonadota</taxon>
        <taxon>Gammaproteobacteria</taxon>
        <taxon>Lysobacterales</taxon>
        <taxon>Lysobacteraceae</taxon>
        <taxon>Luteimonas</taxon>
    </lineage>
</organism>
<evidence type="ECO:0000313" key="7">
    <source>
        <dbReference type="EMBL" id="NZA25877.1"/>
    </source>
</evidence>
<evidence type="ECO:0000256" key="5">
    <source>
        <dbReference type="SAM" id="Phobius"/>
    </source>
</evidence>
<reference evidence="7 8" key="1">
    <citation type="submission" date="2020-07" db="EMBL/GenBank/DDBJ databases">
        <title>Luteimonas sp. SJ-92.</title>
        <authorList>
            <person name="Huang X.-X."/>
            <person name="Xu L."/>
            <person name="Sun J.-Q."/>
        </authorList>
    </citation>
    <scope>NUCLEOTIDE SEQUENCE [LARGE SCALE GENOMIC DNA]</scope>
    <source>
        <strain evidence="7 8">SJ-92</strain>
    </source>
</reference>
<dbReference type="InterPro" id="IPR007452">
    <property type="entry name" value="TamB_C"/>
</dbReference>
<keyword evidence="2 5" id="KW-0812">Transmembrane</keyword>
<sequence>MAPILRRHRIDPDLPPEEREARIAELRQRRRARLRWLAWRSAIGLGVLLLAAAGLAYWLLMTLGGRDFLLAQIVARLPAGTSLEWRAAEGPAAGPLALHDLRFLHRTCPDRDGEPVPFGRCDAPRTLSFEARRVMIDPDIRPLLGRLLRLDVLEVDDALLTLPPPADDEPFELPRWPESLPQVGPLPLALQADAIRVDGLRVVGADGPVIDIASVRGGIDARDGLLRMERLRVESDRGRFALHGEYAPRDDYRMDLTGSALLPAPAGRTRPRLGLVARGDIARLDVAVAGHVPAPLRAVLTLRGRDQPGWRLRAGSEALDPGLLAGTGEPGVPVAFALEADGRGGEATLEGRLARGDFSVVMLPSTVRLAEQVLEVDPLVLQLLDGTLALRGRADFRDADDPTGRFSVAARGLRWAGTAAADGTRPAAVTADADLGIAGRMAAWAVVGKASLARDGVEAGVDLDGRGNADAMDLRLLRARTPGGALEASGRLAWAPALAWSVEAGLEGFDPGYFLPDWDGAIDGRLTSQGGTRPDDGGLDVEVLAERLEGRLRGHALDARGRFAMRGPAAAAGDQARSDYEGELALSLGSSRVEAQGSVADTLQIEATLAPLQLGDLVPGSDGRIEGQVRLSGARDAPDADVDLRAAGLAWGDYRADAASLEGRLPWRRGQQGSLELQASGLQMGVALDTLAIRASGAVESLRAEASARGEIGALDLAGSLERRGDAWQGALASLRLAPERGATWTLQDAAAIGLGGGAWRISESCFGSSDGGSLCVQADWPRTGLTVSGRQLPLALAEPYLPEREPGRPWALRGEISLDGRLRPAGNAYSGNLEMRSDSGGMRPGERARRDVVGYEALRVDVEFDPQTIRGSASATLDGSGRVQAQATTGWDAYSPLSAELALDTDELLWLELFSPDIVEPQGRLSARISVAGTRAEPQLAGQAQLEDFHAGVPSLAIELTDGNLRLDADADGSARIRGSVRSGEGTLDIGGSLGWRGTSTPLELELRGRNLLVSDTRDLRAVADPDVVVRYGAGRPLQVVGTVTVPEARIDLERLDEGVSASPDVVVLDPVDPDEGAPLALQLDLTLVMGDAVVLNGFGLEGTLGGQLRVRQSPGRDMRANGALQVGGRYEAYGQELNIVRGNLVWSNDVISDPVLDIRAQRRIEAEELTAGIDVTGRASAPQANVWTDPARDQSEALAYLALGRSLSSVTGDESRQLDAASAALSAGGGLVASQLGSAIGLDDAGVSHSRALGGSVLGVGKQLSPRLYVGFGVSLLGTGQVLTLKYLLSRGFDVEIESSTVESRGSLNWRRETD</sequence>
<feature type="transmembrane region" description="Helical" evidence="5">
    <location>
        <begin position="37"/>
        <end position="60"/>
    </location>
</feature>
<protein>
    <submittedName>
        <fullName evidence="7">Translocation/assembly module TamB domain-containing protein</fullName>
    </submittedName>
</protein>
<keyword evidence="4 5" id="KW-0472">Membrane</keyword>
<dbReference type="EMBL" id="JACCKA010000041">
    <property type="protein sequence ID" value="NZA25877.1"/>
    <property type="molecule type" value="Genomic_DNA"/>
</dbReference>
<comment type="caution">
    <text evidence="7">The sequence shown here is derived from an EMBL/GenBank/DDBJ whole genome shotgun (WGS) entry which is preliminary data.</text>
</comment>
<dbReference type="Pfam" id="PF04357">
    <property type="entry name" value="TamB"/>
    <property type="match status" value="1"/>
</dbReference>
<dbReference type="RefSeq" id="WP_180677681.1">
    <property type="nucleotide sequence ID" value="NZ_JACCKA010000041.1"/>
</dbReference>
<evidence type="ECO:0000256" key="4">
    <source>
        <dbReference type="ARBA" id="ARBA00023136"/>
    </source>
</evidence>
<dbReference type="GO" id="GO:0097347">
    <property type="term" value="C:TAM protein secretion complex"/>
    <property type="evidence" value="ECO:0007669"/>
    <property type="project" value="TreeGrafter"/>
</dbReference>
<keyword evidence="3 5" id="KW-1133">Transmembrane helix</keyword>
<evidence type="ECO:0000256" key="1">
    <source>
        <dbReference type="ARBA" id="ARBA00004167"/>
    </source>
</evidence>
<dbReference type="PANTHER" id="PTHR36985:SF1">
    <property type="entry name" value="TRANSLOCATION AND ASSEMBLY MODULE SUBUNIT TAMB"/>
    <property type="match status" value="1"/>
</dbReference>
<evidence type="ECO:0000259" key="6">
    <source>
        <dbReference type="Pfam" id="PF04357"/>
    </source>
</evidence>
<dbReference type="GO" id="GO:0009306">
    <property type="term" value="P:protein secretion"/>
    <property type="evidence" value="ECO:0007669"/>
    <property type="project" value="InterPro"/>
</dbReference>
<accession>A0A853JB42</accession>
<comment type="subcellular location">
    <subcellularLocation>
        <location evidence="1">Membrane</location>
        <topology evidence="1">Single-pass membrane protein</topology>
    </subcellularLocation>
</comment>
<proteinExistence type="predicted"/>
<feature type="domain" description="Translocation and assembly module TamB C-terminal" evidence="6">
    <location>
        <begin position="984"/>
        <end position="1315"/>
    </location>
</feature>
<evidence type="ECO:0000313" key="8">
    <source>
        <dbReference type="Proteomes" id="UP000578091"/>
    </source>
</evidence>
<dbReference type="PANTHER" id="PTHR36985">
    <property type="entry name" value="TRANSLOCATION AND ASSEMBLY MODULE SUBUNIT TAMB"/>
    <property type="match status" value="1"/>
</dbReference>
<keyword evidence="8" id="KW-1185">Reference proteome</keyword>
<evidence type="ECO:0000256" key="3">
    <source>
        <dbReference type="ARBA" id="ARBA00022989"/>
    </source>
</evidence>
<dbReference type="Proteomes" id="UP000578091">
    <property type="component" value="Unassembled WGS sequence"/>
</dbReference>
<name>A0A853JB42_9GAMM</name>
<dbReference type="GO" id="GO:0005886">
    <property type="term" value="C:plasma membrane"/>
    <property type="evidence" value="ECO:0007669"/>
    <property type="project" value="InterPro"/>
</dbReference>
<gene>
    <name evidence="7" type="ORF">H0E84_05730</name>
</gene>
<evidence type="ECO:0000256" key="2">
    <source>
        <dbReference type="ARBA" id="ARBA00022692"/>
    </source>
</evidence>